<organism evidence="1 2">
    <name type="scientific">Parabacteroides distasonis</name>
    <dbReference type="NCBI Taxonomy" id="823"/>
    <lineage>
        <taxon>Bacteria</taxon>
        <taxon>Pseudomonadati</taxon>
        <taxon>Bacteroidota</taxon>
        <taxon>Bacteroidia</taxon>
        <taxon>Bacteroidales</taxon>
        <taxon>Tannerellaceae</taxon>
        <taxon>Parabacteroides</taxon>
    </lineage>
</organism>
<accession>A0A7K0GMZ2</accession>
<dbReference type="RefSeq" id="WP_053314944.1">
    <property type="nucleotide sequence ID" value="NZ_WKLT01000041.1"/>
</dbReference>
<evidence type="ECO:0000313" key="1">
    <source>
        <dbReference type="EMBL" id="MRY60539.1"/>
    </source>
</evidence>
<evidence type="ECO:0000313" key="2">
    <source>
        <dbReference type="Proteomes" id="UP000463337"/>
    </source>
</evidence>
<name>A0A7K0GMZ2_PARDI</name>
<comment type="caution">
    <text evidence="1">The sequence shown here is derived from an EMBL/GenBank/DDBJ whole genome shotgun (WGS) entry which is preliminary data.</text>
</comment>
<protein>
    <submittedName>
        <fullName evidence="1">Uncharacterized protein</fullName>
    </submittedName>
</protein>
<reference evidence="1 2" key="1">
    <citation type="journal article" date="2019" name="Nat. Med.">
        <title>A library of human gut bacterial isolates paired with longitudinal multiomics data enables mechanistic microbiome research.</title>
        <authorList>
            <person name="Poyet M."/>
            <person name="Groussin M."/>
            <person name="Gibbons S.M."/>
            <person name="Avila-Pacheco J."/>
            <person name="Jiang X."/>
            <person name="Kearney S.M."/>
            <person name="Perrotta A.R."/>
            <person name="Berdy B."/>
            <person name="Zhao S."/>
            <person name="Lieberman T.D."/>
            <person name="Swanson P.K."/>
            <person name="Smith M."/>
            <person name="Roesemann S."/>
            <person name="Alexander J.E."/>
            <person name="Rich S.A."/>
            <person name="Livny J."/>
            <person name="Vlamakis H."/>
            <person name="Clish C."/>
            <person name="Bullock K."/>
            <person name="Deik A."/>
            <person name="Scott J."/>
            <person name="Pierce K.A."/>
            <person name="Xavier R.J."/>
            <person name="Alm E.J."/>
        </authorList>
    </citation>
    <scope>NUCLEOTIDE SEQUENCE [LARGE SCALE GENOMIC DNA]</scope>
    <source>
        <strain evidence="1 2">BIOML-A41</strain>
    </source>
</reference>
<dbReference type="EMBL" id="WKLT01000041">
    <property type="protein sequence ID" value="MRY60539.1"/>
    <property type="molecule type" value="Genomic_DNA"/>
</dbReference>
<sequence>MKNNDVFNEVNSFASEIDFEVEHAIQVNQAVKVVTPGINIMHNHAECPLFLSVDELRRMADEAEKRTIEMMNRG</sequence>
<dbReference type="AlphaFoldDB" id="A0A7K0GMZ2"/>
<dbReference type="Proteomes" id="UP000463337">
    <property type="component" value="Unassembled WGS sequence"/>
</dbReference>
<proteinExistence type="predicted"/>
<gene>
    <name evidence="1" type="ORF">GKD59_22080</name>
</gene>